<dbReference type="Gene3D" id="1.10.418.10">
    <property type="entry name" value="Calponin-like domain"/>
    <property type="match status" value="1"/>
</dbReference>
<dbReference type="SMART" id="SM00033">
    <property type="entry name" value="CH"/>
    <property type="match status" value="1"/>
</dbReference>
<dbReference type="InterPro" id="IPR039041">
    <property type="entry name" value="Nav/unc-53"/>
</dbReference>
<dbReference type="PANTHER" id="PTHR12784:SF28">
    <property type="entry name" value="PROTEIN SICKIE"/>
    <property type="match status" value="1"/>
</dbReference>
<feature type="domain" description="Calponin-homology (CH)" evidence="4">
    <location>
        <begin position="8"/>
        <end position="115"/>
    </location>
</feature>
<evidence type="ECO:0000259" key="4">
    <source>
        <dbReference type="PROSITE" id="PS50021"/>
    </source>
</evidence>
<feature type="region of interest" description="Disordered" evidence="3">
    <location>
        <begin position="444"/>
        <end position="587"/>
    </location>
</feature>
<feature type="compositionally biased region" description="Basic and acidic residues" evidence="3">
    <location>
        <begin position="490"/>
        <end position="503"/>
    </location>
</feature>
<dbReference type="InterPro" id="IPR027417">
    <property type="entry name" value="P-loop_NTPase"/>
</dbReference>
<proteinExistence type="predicted"/>
<evidence type="ECO:0000256" key="1">
    <source>
        <dbReference type="ARBA" id="ARBA00023054"/>
    </source>
</evidence>
<dbReference type="Pfam" id="PF25408">
    <property type="entry name" value="AAA_lid_NAV1"/>
    <property type="match status" value="1"/>
</dbReference>
<reference evidence="5 6" key="1">
    <citation type="journal article" date="2023" name="BMC Biol.">
        <title>The compact genome of the sponge Oopsacas minuta (Hexactinellida) is lacking key metazoan core genes.</title>
        <authorList>
            <person name="Santini S."/>
            <person name="Schenkelaars Q."/>
            <person name="Jourda C."/>
            <person name="Duchesne M."/>
            <person name="Belahbib H."/>
            <person name="Rocher C."/>
            <person name="Selva M."/>
            <person name="Riesgo A."/>
            <person name="Vervoort M."/>
            <person name="Leys S.P."/>
            <person name="Kodjabachian L."/>
            <person name="Le Bivic A."/>
            <person name="Borchiellini C."/>
            <person name="Claverie J.M."/>
            <person name="Renard E."/>
        </authorList>
    </citation>
    <scope>NUCLEOTIDE SEQUENCE [LARGE SCALE GENOMIC DNA]</scope>
    <source>
        <strain evidence="5">SPO-2</strain>
    </source>
</reference>
<dbReference type="InterPro" id="IPR057568">
    <property type="entry name" value="CortBP2_NAV1-like_AAA_lid"/>
</dbReference>
<feature type="compositionally biased region" description="Polar residues" evidence="3">
    <location>
        <begin position="550"/>
        <end position="566"/>
    </location>
</feature>
<protein>
    <submittedName>
        <fullName evidence="5">Neuron navigator 3-like</fullName>
    </submittedName>
</protein>
<evidence type="ECO:0000256" key="2">
    <source>
        <dbReference type="SAM" id="Coils"/>
    </source>
</evidence>
<feature type="compositionally biased region" description="Basic residues" evidence="3">
    <location>
        <begin position="743"/>
        <end position="752"/>
    </location>
</feature>
<name>A0AAV7KA36_9METZ</name>
<dbReference type="SUPFAM" id="SSF47576">
    <property type="entry name" value="Calponin-homology domain, CH-domain"/>
    <property type="match status" value="1"/>
</dbReference>
<dbReference type="Pfam" id="PF00307">
    <property type="entry name" value="CH"/>
    <property type="match status" value="1"/>
</dbReference>
<feature type="compositionally biased region" description="Polar residues" evidence="3">
    <location>
        <begin position="729"/>
        <end position="739"/>
    </location>
</feature>
<feature type="region of interest" description="Disordered" evidence="3">
    <location>
        <begin position="726"/>
        <end position="752"/>
    </location>
</feature>
<dbReference type="AlphaFoldDB" id="A0AAV7KA36"/>
<evidence type="ECO:0000256" key="3">
    <source>
        <dbReference type="SAM" id="MobiDB-lite"/>
    </source>
</evidence>
<dbReference type="InterPro" id="IPR036872">
    <property type="entry name" value="CH_dom_sf"/>
</dbReference>
<dbReference type="SUPFAM" id="SSF52540">
    <property type="entry name" value="P-loop containing nucleoside triphosphate hydrolases"/>
    <property type="match status" value="1"/>
</dbReference>
<feature type="region of interest" description="Disordered" evidence="3">
    <location>
        <begin position="224"/>
        <end position="243"/>
    </location>
</feature>
<dbReference type="InterPro" id="IPR001715">
    <property type="entry name" value="CH_dom"/>
</dbReference>
<feature type="compositionally biased region" description="Polar residues" evidence="3">
    <location>
        <begin position="454"/>
        <end position="473"/>
    </location>
</feature>
<feature type="region of interest" description="Disordered" evidence="3">
    <location>
        <begin position="800"/>
        <end position="821"/>
    </location>
</feature>
<keyword evidence="1 2" id="KW-0175">Coiled coil</keyword>
<comment type="caution">
    <text evidence="5">The sequence shown here is derived from an EMBL/GenBank/DDBJ whole genome shotgun (WGS) entry which is preliminary data.</text>
</comment>
<dbReference type="PANTHER" id="PTHR12784">
    <property type="entry name" value="STEERIN"/>
    <property type="match status" value="1"/>
</dbReference>
<feature type="coiled-coil region" evidence="2">
    <location>
        <begin position="694"/>
        <end position="721"/>
    </location>
</feature>
<dbReference type="Proteomes" id="UP001165289">
    <property type="component" value="Unassembled WGS sequence"/>
</dbReference>
<feature type="region of interest" description="Disordered" evidence="3">
    <location>
        <begin position="120"/>
        <end position="165"/>
    </location>
</feature>
<keyword evidence="6" id="KW-1185">Reference proteome</keyword>
<evidence type="ECO:0000313" key="5">
    <source>
        <dbReference type="EMBL" id="KAI6658127.1"/>
    </source>
</evidence>
<evidence type="ECO:0000313" key="6">
    <source>
        <dbReference type="Proteomes" id="UP001165289"/>
    </source>
</evidence>
<organism evidence="5 6">
    <name type="scientific">Oopsacas minuta</name>
    <dbReference type="NCBI Taxonomy" id="111878"/>
    <lineage>
        <taxon>Eukaryota</taxon>
        <taxon>Metazoa</taxon>
        <taxon>Porifera</taxon>
        <taxon>Hexactinellida</taxon>
        <taxon>Hexasterophora</taxon>
        <taxon>Lyssacinosida</taxon>
        <taxon>Leucopsacidae</taxon>
        <taxon>Oopsacas</taxon>
    </lineage>
</organism>
<dbReference type="CDD" id="cd00009">
    <property type="entry name" value="AAA"/>
    <property type="match status" value="1"/>
</dbReference>
<dbReference type="Gene3D" id="3.40.50.300">
    <property type="entry name" value="P-loop containing nucleotide triphosphate hydrolases"/>
    <property type="match status" value="1"/>
</dbReference>
<feature type="compositionally biased region" description="Basic and acidic residues" evidence="3">
    <location>
        <begin position="274"/>
        <end position="284"/>
    </location>
</feature>
<gene>
    <name evidence="5" type="ORF">LOD99_15839</name>
</gene>
<accession>A0AAV7KA36</accession>
<feature type="compositionally biased region" description="Polar residues" evidence="3">
    <location>
        <begin position="123"/>
        <end position="143"/>
    </location>
</feature>
<feature type="region of interest" description="Disordered" evidence="3">
    <location>
        <begin position="377"/>
        <end position="396"/>
    </location>
</feature>
<dbReference type="PROSITE" id="PS50021">
    <property type="entry name" value="CH"/>
    <property type="match status" value="1"/>
</dbReference>
<dbReference type="EMBL" id="JAKMXF010000110">
    <property type="protein sequence ID" value="KAI6658127.1"/>
    <property type="molecule type" value="Genomic_DNA"/>
</dbReference>
<feature type="region of interest" description="Disordered" evidence="3">
    <location>
        <begin position="274"/>
        <end position="296"/>
    </location>
</feature>
<feature type="compositionally biased region" description="Polar residues" evidence="3">
    <location>
        <begin position="228"/>
        <end position="243"/>
    </location>
</feature>
<sequence>MQPDTSSQEQLQIYTNWANYYLRKTGHSPTVKNLQTDLKGGVLLARIIEAVFESNIPGIIYDPSHQAQELDNLSACLDFIRDRGVTLDDVTDSDIHTGSLDAIFALFYALSVHRQKIKAASMKPQTSTPFHSADTQFQESRATPPSVPPKSKKIPNSESDSVTTRLDIRSFGYKESVRKSSLEDSESAPVSRGGSLDRKALREDRYAGRVGDSFSEELQGRRRYGLSGSLTPQNDGKKSSSWLSVREAGRLSDNKRASKNLSVRELVAFLEKGEIPPDSNEGKKLPAVPPKPRPGRLESEDEIFSFQPISVPDSGAIEMRHSSTREESSQVGLFSSKFLPTDPVCHEYSLPATPPPTSNTSNTMDFTAAVARPALESAHRDGPPLPPRNPSMRPGTSYSMRRGESFLSDDRFTTVSLLTEHEPPAEPESIPTVTLGPTHVTTCLVNSDRLPSPKMTQTVSLSPQTGTTESDLSSPDPVHAFQASPLVRGILERSPEDKLDRSGKGGLVGWATKSFRKMSTPKQSNRKKLPIPDSPTSPHFKSHGLKRASSEWNNRTPKNKTNPSQVQEEEMRPSTIHRSVSMSESLDRRPKILELGPSSSDYRPALPVRRPVGEKPLSQEIQELLEGFDITLSPRPVVRDGESPSNLYANLGEDRKTEHQRATPVTLDTVSIPATVVSDYSEEPAKRDAVYKRLLFAQDQLARQGEELRELRGRIQFMEQAPILDPLTPVSSGLQTDGQSSEKKKRSKRRWLLGRKGHKGELELDADRFSIHKELERLRHENSYLREENARLKGGYVHRERDTPNDIMSPVGESVTSSTPTDGGSMQICLFVLTRDHHDMTQERLIGAGKLELTPNQLTWERLDREVVSGFMSHLKSLDNNYLGLEEDVLSAYLLGKIRRQLGARQIGSEGPLEILREMPRPNILMDLRALSLSNLSYQLLIPLRILQQYVDILLRQRRILVLGPPGTGKTHLVESLGQYACLVSAPRVSRSAYKLFSVGKMSLHSIMQSLSMTLKLESAKGKVFVFDGVKSSADLDKICSLLLSEKSDPPHAHSPYILATLRSDQTDGLKPVLLQHGLWVVSYLWHREPVLGILGRILRQKLLHLQLSSSDNSALSQLSVEMVDWLPATLEKINNFIESTYSSSAVFGPGIFLKCPLAGSPQQIELWFSQTLEEYIFPYLRQIAGNSLKQDISLTEFMQQVLRTCPIKFLSEQSHKLASSIVESEL</sequence>